<dbReference type="KEGG" id="lamb:KBB96_12945"/>
<evidence type="ECO:0000256" key="1">
    <source>
        <dbReference type="SAM" id="Phobius"/>
    </source>
</evidence>
<dbReference type="EMBL" id="CP073100">
    <property type="protein sequence ID" value="QUE49776.1"/>
    <property type="molecule type" value="Genomic_DNA"/>
</dbReference>
<dbReference type="GO" id="GO:0008915">
    <property type="term" value="F:lipid-A-disaccharide synthase activity"/>
    <property type="evidence" value="ECO:0007669"/>
    <property type="project" value="InterPro"/>
</dbReference>
<sequence length="102" mass="11810">MMRETLLEFDLYKAHVVVNLWKIIGWTGAALFGLRWIPQFFATRRAKKVTMPRVFWVMSVTGSLCLLSYFIGYRADSVGILSNLFPTFVALYNLFHDLRKGS</sequence>
<proteinExistence type="predicted"/>
<dbReference type="Pfam" id="PF07578">
    <property type="entry name" value="LAB_N"/>
    <property type="match status" value="1"/>
</dbReference>
<dbReference type="SMART" id="SM01259">
    <property type="entry name" value="LAB_N"/>
    <property type="match status" value="1"/>
</dbReference>
<feature type="transmembrane region" description="Helical" evidence="1">
    <location>
        <begin position="54"/>
        <end position="72"/>
    </location>
</feature>
<name>A0A975G6P6_9BACT</name>
<accession>A0A975G6P6</accession>
<feature type="transmembrane region" description="Helical" evidence="1">
    <location>
        <begin position="20"/>
        <end position="42"/>
    </location>
</feature>
<keyword evidence="1" id="KW-0812">Transmembrane</keyword>
<reference evidence="3" key="1">
    <citation type="submission" date="2021-04" db="EMBL/GenBank/DDBJ databases">
        <title>Luteolibacter sp. 32A isolated from the skin of an Anderson's salamander (Ambystoma andersonii).</title>
        <authorList>
            <person name="Spergser J."/>
            <person name="Busse H.-J."/>
        </authorList>
    </citation>
    <scope>NUCLEOTIDE SEQUENCE</scope>
    <source>
        <strain evidence="3">32A</strain>
    </source>
</reference>
<dbReference type="Proteomes" id="UP000676169">
    <property type="component" value="Chromosome"/>
</dbReference>
<dbReference type="GO" id="GO:0009245">
    <property type="term" value="P:lipid A biosynthetic process"/>
    <property type="evidence" value="ECO:0007669"/>
    <property type="project" value="InterPro"/>
</dbReference>
<feature type="domain" description="Lipid A biosynthesis N-terminal" evidence="2">
    <location>
        <begin position="24"/>
        <end position="96"/>
    </location>
</feature>
<dbReference type="AlphaFoldDB" id="A0A975G6P6"/>
<evidence type="ECO:0000259" key="2">
    <source>
        <dbReference type="SMART" id="SM01259"/>
    </source>
</evidence>
<organism evidence="3 4">
    <name type="scientific">Luteolibacter ambystomatis</name>
    <dbReference type="NCBI Taxonomy" id="2824561"/>
    <lineage>
        <taxon>Bacteria</taxon>
        <taxon>Pseudomonadati</taxon>
        <taxon>Verrucomicrobiota</taxon>
        <taxon>Verrucomicrobiia</taxon>
        <taxon>Verrucomicrobiales</taxon>
        <taxon>Verrucomicrobiaceae</taxon>
        <taxon>Luteolibacter</taxon>
    </lineage>
</organism>
<evidence type="ECO:0000313" key="3">
    <source>
        <dbReference type="EMBL" id="QUE49776.1"/>
    </source>
</evidence>
<dbReference type="GO" id="GO:0016020">
    <property type="term" value="C:membrane"/>
    <property type="evidence" value="ECO:0007669"/>
    <property type="project" value="GOC"/>
</dbReference>
<protein>
    <submittedName>
        <fullName evidence="3">Lipid-A-disaccharide synthase N-terminal domain-containing protein</fullName>
    </submittedName>
</protein>
<evidence type="ECO:0000313" key="4">
    <source>
        <dbReference type="Proteomes" id="UP000676169"/>
    </source>
</evidence>
<gene>
    <name evidence="3" type="ORF">KBB96_12945</name>
</gene>
<feature type="transmembrane region" description="Helical" evidence="1">
    <location>
        <begin position="78"/>
        <end position="95"/>
    </location>
</feature>
<keyword evidence="4" id="KW-1185">Reference proteome</keyword>
<dbReference type="RefSeq" id="WP_211629865.1">
    <property type="nucleotide sequence ID" value="NZ_CP073100.1"/>
</dbReference>
<keyword evidence="1" id="KW-0472">Membrane</keyword>
<keyword evidence="1" id="KW-1133">Transmembrane helix</keyword>
<dbReference type="InterPro" id="IPR011499">
    <property type="entry name" value="Lipid_A_biosynth_N"/>
</dbReference>